<name>A0A438JKH6_VITVI</name>
<evidence type="ECO:0000256" key="3">
    <source>
        <dbReference type="ARBA" id="ARBA00021762"/>
    </source>
</evidence>
<evidence type="ECO:0000256" key="4">
    <source>
        <dbReference type="ARBA" id="ARBA00022574"/>
    </source>
</evidence>
<evidence type="ECO:0000256" key="8">
    <source>
        <dbReference type="ARBA" id="ARBA00032239"/>
    </source>
</evidence>
<dbReference type="InterPro" id="IPR007287">
    <property type="entry name" value="Sof1"/>
</dbReference>
<comment type="caution">
    <text evidence="13">The sequence shown here is derived from an EMBL/GenBank/DDBJ whole genome shotgun (WGS) entry which is preliminary data.</text>
</comment>
<gene>
    <name evidence="13" type="primary">Dcaf13_1</name>
    <name evidence="13" type="ORF">CK203_015369</name>
</gene>
<dbReference type="Pfam" id="PF00400">
    <property type="entry name" value="WD40"/>
    <property type="match status" value="3"/>
</dbReference>
<dbReference type="GO" id="GO:0005730">
    <property type="term" value="C:nucleolus"/>
    <property type="evidence" value="ECO:0007669"/>
    <property type="project" value="UniProtKB-SubCell"/>
</dbReference>
<evidence type="ECO:0000256" key="1">
    <source>
        <dbReference type="ARBA" id="ARBA00004604"/>
    </source>
</evidence>
<dbReference type="SMART" id="SM00320">
    <property type="entry name" value="WD40"/>
    <property type="match status" value="4"/>
</dbReference>
<evidence type="ECO:0000256" key="6">
    <source>
        <dbReference type="ARBA" id="ARBA00023242"/>
    </source>
</evidence>
<feature type="domain" description="Reverse transcriptase zinc-binding" evidence="12">
    <location>
        <begin position="534"/>
        <end position="618"/>
    </location>
</feature>
<evidence type="ECO:0000313" key="13">
    <source>
        <dbReference type="EMBL" id="RVX09455.1"/>
    </source>
</evidence>
<feature type="region of interest" description="Disordered" evidence="10">
    <location>
        <begin position="910"/>
        <end position="946"/>
    </location>
</feature>
<dbReference type="Proteomes" id="UP000288805">
    <property type="component" value="Unassembled WGS sequence"/>
</dbReference>
<dbReference type="EMBL" id="QGNW01000038">
    <property type="protein sequence ID" value="RVX09455.1"/>
    <property type="molecule type" value="Genomic_DNA"/>
</dbReference>
<dbReference type="UniPathway" id="UPA00143"/>
<dbReference type="InterPro" id="IPR001680">
    <property type="entry name" value="WD40_rpt"/>
</dbReference>
<reference evidence="13 14" key="1">
    <citation type="journal article" date="2018" name="PLoS Genet.">
        <title>Population sequencing reveals clonal diversity and ancestral inbreeding in the grapevine cultivar Chardonnay.</title>
        <authorList>
            <person name="Roach M.J."/>
            <person name="Johnson D.L."/>
            <person name="Bohlmann J."/>
            <person name="van Vuuren H.J."/>
            <person name="Jones S.J."/>
            <person name="Pretorius I.S."/>
            <person name="Schmidt S.A."/>
            <person name="Borneman A.R."/>
        </authorList>
    </citation>
    <scope>NUCLEOTIDE SEQUENCE [LARGE SCALE GENOMIC DNA]</scope>
    <source>
        <strain evidence="14">cv. Chardonnay</strain>
        <tissue evidence="13">Leaf</tissue>
    </source>
</reference>
<dbReference type="PROSITE" id="PS00678">
    <property type="entry name" value="WD_REPEATS_1"/>
    <property type="match status" value="1"/>
</dbReference>
<dbReference type="PROSITE" id="PS50294">
    <property type="entry name" value="WD_REPEATS_REGION"/>
    <property type="match status" value="2"/>
</dbReference>
<feature type="repeat" description="WD" evidence="9">
    <location>
        <begin position="779"/>
        <end position="820"/>
    </location>
</feature>
<feature type="compositionally biased region" description="Basic and acidic residues" evidence="10">
    <location>
        <begin position="910"/>
        <end position="922"/>
    </location>
</feature>
<evidence type="ECO:0000259" key="11">
    <source>
        <dbReference type="Pfam" id="PF04158"/>
    </source>
</evidence>
<dbReference type="AlphaFoldDB" id="A0A438JKH6"/>
<comment type="similarity">
    <text evidence="2">Belongs to the WD repeat DCAF13/WDSOF1 family.</text>
</comment>
<accession>A0A438JKH6</accession>
<dbReference type="InterPro" id="IPR051733">
    <property type="entry name" value="WD_repeat_DCAF13/WDSOF1"/>
</dbReference>
<dbReference type="Gene3D" id="2.130.10.10">
    <property type="entry name" value="YVTN repeat-like/Quinoprotein amine dehydrogenase"/>
    <property type="match status" value="3"/>
</dbReference>
<proteinExistence type="inferred from homology"/>
<dbReference type="GO" id="GO:1990904">
    <property type="term" value="C:ribonucleoprotein complex"/>
    <property type="evidence" value="ECO:0007669"/>
    <property type="project" value="UniProtKB-KW"/>
</dbReference>
<evidence type="ECO:0000256" key="5">
    <source>
        <dbReference type="ARBA" id="ARBA00022737"/>
    </source>
</evidence>
<evidence type="ECO:0000256" key="9">
    <source>
        <dbReference type="PROSITE-ProRule" id="PRU00221"/>
    </source>
</evidence>
<protein>
    <recommendedName>
        <fullName evidence="3">DDB1- and CUL4-associated factor 13</fullName>
    </recommendedName>
    <alternativeName>
        <fullName evidence="8">WD repeat and SOF domain-containing protein 1</fullName>
    </alternativeName>
</protein>
<keyword evidence="4 9" id="KW-0853">WD repeat</keyword>
<dbReference type="SUPFAM" id="SSF50978">
    <property type="entry name" value="WD40 repeat-like"/>
    <property type="match status" value="1"/>
</dbReference>
<dbReference type="PANTHER" id="PTHR22851:SF0">
    <property type="entry name" value="DDB1- AND CUL4-ASSOCIATED FACTOR 13"/>
    <property type="match status" value="1"/>
</dbReference>
<evidence type="ECO:0000313" key="14">
    <source>
        <dbReference type="Proteomes" id="UP000288805"/>
    </source>
</evidence>
<dbReference type="InterPro" id="IPR036322">
    <property type="entry name" value="WD40_repeat_dom_sf"/>
</dbReference>
<feature type="repeat" description="WD" evidence="9">
    <location>
        <begin position="822"/>
        <end position="863"/>
    </location>
</feature>
<keyword evidence="7" id="KW-0687">Ribonucleoprotein</keyword>
<evidence type="ECO:0000256" key="7">
    <source>
        <dbReference type="ARBA" id="ARBA00023274"/>
    </source>
</evidence>
<keyword evidence="5" id="KW-0677">Repeat</keyword>
<feature type="repeat" description="WD" evidence="9">
    <location>
        <begin position="238"/>
        <end position="271"/>
    </location>
</feature>
<dbReference type="PANTHER" id="PTHR22851">
    <property type="entry name" value="U3 SMALL NUCLEOLAR RNA U3 SNORNA ASSOCIATED PROTEIN"/>
    <property type="match status" value="1"/>
</dbReference>
<dbReference type="GO" id="GO:0016567">
    <property type="term" value="P:protein ubiquitination"/>
    <property type="evidence" value="ECO:0007669"/>
    <property type="project" value="UniProtKB-UniPathway"/>
</dbReference>
<comment type="subcellular location">
    <subcellularLocation>
        <location evidence="1">Nucleus</location>
        <location evidence="1">Nucleolus</location>
    </subcellularLocation>
</comment>
<evidence type="ECO:0000259" key="12">
    <source>
        <dbReference type="Pfam" id="PF13966"/>
    </source>
</evidence>
<feature type="domain" description="Sof1-like protein" evidence="11">
    <location>
        <begin position="855"/>
        <end position="941"/>
    </location>
</feature>
<dbReference type="InterPro" id="IPR015943">
    <property type="entry name" value="WD40/YVTN_repeat-like_dom_sf"/>
</dbReference>
<keyword evidence="6" id="KW-0539">Nucleus</keyword>
<sequence>MVEVDGIFHFHYMPLHSGQWYLPSSIIGGHGCFQLPCFKGQLKDVLSVVSVLGGRGRMSLSRCARSSILRGGAVALGCRVRRVPMSYLGLSLGAPFKSQAAWNVVQYRLNRRLRLPWGGKPFGNKMCLVKWGIVHRTNNLGGLKALWSRTLEGYKKRMKRVGGLPSLLVMALETSSSQLGGVDELTSHHCSEACMLWDLVLALFGYQRVFPKTIRELLLAWQDIRLWDIASRRTVCQFPGHQGAVRGLTASTDGRILVSCGTDCTVRLWNVPVATISDSDDSSDNSMKPLAVHVWKNAFCGMVIFFATAGAQVDIWDHNRSQPVNTFQWGNDSVISVRFNPGEPDLLAASASDRSLILYDLRMSSPARKLIMRALLGKWLWRFANENEPLWKQIILSKYDLQEGEWCSKDARNRYGVGVWKAIRKGWENFRSHSRFIIGDGTRVKFWKDLWCGNQPLEEAFPILFNLSVNKEGWVAEAWEEDEGRGSWGLRFNRHLNDWEVGEDESLLSKLHPLTIRRGVEDLFRWKENKNGTFSVKSFYSSFSRDTIPPFPARTIWTPWVPIRASFFGWEAAWNRLLTTDRLKRFGWSIPNRCFLCKYKEETIDHLLLFCEKARMLWLLIFSLFGVQWVMHSVKKHLLGWHGSFVGKKRKKAWRAAPFCLMWTIWRERNRRAFDDMERNDQDIKSIFLYTFVNWARTKTNSISWNPMEPMNFTALTGWLCVGKKAQEDLENCTLVCLFVHLERVSIVDIILRLWPEANEDCNCYSYDARKLDEAKCVHKDHVSAVMDIDYSPTGREFVTGSYDRTVRIFQYNGGHSREIYHTKRMQRVFCVKFTCDASYVISGSDDTNLRLWKAKASEQLGVLLPRERKKHEYHEAVKNRYKHLPEVKRIVRHRHLPKPIFKAAALRRTMTEAERRKEEKRKAHSAPGSISTEPLRKRRIIQEVE</sequence>
<dbReference type="Pfam" id="PF04158">
    <property type="entry name" value="Sof1"/>
    <property type="match status" value="1"/>
</dbReference>
<evidence type="ECO:0000256" key="2">
    <source>
        <dbReference type="ARBA" id="ARBA00005649"/>
    </source>
</evidence>
<evidence type="ECO:0000256" key="10">
    <source>
        <dbReference type="SAM" id="MobiDB-lite"/>
    </source>
</evidence>
<organism evidence="13 14">
    <name type="scientific">Vitis vinifera</name>
    <name type="common">Grape</name>
    <dbReference type="NCBI Taxonomy" id="29760"/>
    <lineage>
        <taxon>Eukaryota</taxon>
        <taxon>Viridiplantae</taxon>
        <taxon>Streptophyta</taxon>
        <taxon>Embryophyta</taxon>
        <taxon>Tracheophyta</taxon>
        <taxon>Spermatophyta</taxon>
        <taxon>Magnoliopsida</taxon>
        <taxon>eudicotyledons</taxon>
        <taxon>Gunneridae</taxon>
        <taxon>Pentapetalae</taxon>
        <taxon>rosids</taxon>
        <taxon>Vitales</taxon>
        <taxon>Vitaceae</taxon>
        <taxon>Viteae</taxon>
        <taxon>Vitis</taxon>
    </lineage>
</organism>
<dbReference type="PROSITE" id="PS50082">
    <property type="entry name" value="WD_REPEATS_2"/>
    <property type="match status" value="3"/>
</dbReference>
<dbReference type="InterPro" id="IPR026960">
    <property type="entry name" value="RVT-Znf"/>
</dbReference>
<dbReference type="Pfam" id="PF13966">
    <property type="entry name" value="zf-RVT"/>
    <property type="match status" value="1"/>
</dbReference>
<dbReference type="InterPro" id="IPR019775">
    <property type="entry name" value="WD40_repeat_CS"/>
</dbReference>